<gene>
    <name evidence="1" type="ORF">O6H91_01G129400</name>
</gene>
<proteinExistence type="predicted"/>
<reference evidence="2" key="1">
    <citation type="journal article" date="2024" name="Proc. Natl. Acad. Sci. U.S.A.">
        <title>Extraordinary preservation of gene collinearity over three hundred million years revealed in homosporous lycophytes.</title>
        <authorList>
            <person name="Li C."/>
            <person name="Wickell D."/>
            <person name="Kuo L.Y."/>
            <person name="Chen X."/>
            <person name="Nie B."/>
            <person name="Liao X."/>
            <person name="Peng D."/>
            <person name="Ji J."/>
            <person name="Jenkins J."/>
            <person name="Williams M."/>
            <person name="Shu S."/>
            <person name="Plott C."/>
            <person name="Barry K."/>
            <person name="Rajasekar S."/>
            <person name="Grimwood J."/>
            <person name="Han X."/>
            <person name="Sun S."/>
            <person name="Hou Z."/>
            <person name="He W."/>
            <person name="Dai G."/>
            <person name="Sun C."/>
            <person name="Schmutz J."/>
            <person name="Leebens-Mack J.H."/>
            <person name="Li F.W."/>
            <person name="Wang L."/>
        </authorList>
    </citation>
    <scope>NUCLEOTIDE SEQUENCE [LARGE SCALE GENOMIC DNA]</scope>
    <source>
        <strain evidence="2">cv. PW_Plant_1</strain>
    </source>
</reference>
<organism evidence="1 2">
    <name type="scientific">Diphasiastrum complanatum</name>
    <name type="common">Issler's clubmoss</name>
    <name type="synonym">Lycopodium complanatum</name>
    <dbReference type="NCBI Taxonomy" id="34168"/>
    <lineage>
        <taxon>Eukaryota</taxon>
        <taxon>Viridiplantae</taxon>
        <taxon>Streptophyta</taxon>
        <taxon>Embryophyta</taxon>
        <taxon>Tracheophyta</taxon>
        <taxon>Lycopodiopsida</taxon>
        <taxon>Lycopodiales</taxon>
        <taxon>Lycopodiaceae</taxon>
        <taxon>Lycopodioideae</taxon>
        <taxon>Diphasiastrum</taxon>
    </lineage>
</organism>
<dbReference type="EMBL" id="CM055092">
    <property type="protein sequence ID" value="KAJ7570632.1"/>
    <property type="molecule type" value="Genomic_DNA"/>
</dbReference>
<evidence type="ECO:0000313" key="2">
    <source>
        <dbReference type="Proteomes" id="UP001162992"/>
    </source>
</evidence>
<accession>A0ACC2EW01</accession>
<dbReference type="Proteomes" id="UP001162992">
    <property type="component" value="Chromosome 1"/>
</dbReference>
<evidence type="ECO:0000313" key="1">
    <source>
        <dbReference type="EMBL" id="KAJ7570632.1"/>
    </source>
</evidence>
<keyword evidence="2" id="KW-1185">Reference proteome</keyword>
<comment type="caution">
    <text evidence="1">The sequence shown here is derived from an EMBL/GenBank/DDBJ whole genome shotgun (WGS) entry which is preliminary data.</text>
</comment>
<name>A0ACC2EW01_DIPCM</name>
<protein>
    <submittedName>
        <fullName evidence="1">Uncharacterized protein</fullName>
    </submittedName>
</protein>
<sequence length="662" mass="73196">MQQTSRTICAICYEDANPSCEDLQAIAVCGHVFHELCLQQWLEYCPHGRKPTCPVCKQNCSRTDAHRLFFQSSSEISQAFCPSKNFTQPDKESIEFFQVKVQKLEGQLAVANSALLAHQDQQNELTAKLENMKGVLEKAAAARRECVRENKHYKEMLFITQEELERSSLECSNLFEQNTALSKELAALKLIADVNLEEDDALRLATIGRGANKDDVIDTLIKSLILRNRTYKELMSKCNELGRNENIANRKSAKTTEQLKRSRVRIQELEKVLEEKENRTIRLIRNSAKHVMQTRRPLGLKNGGYDPASELHLGANGSDVQGIGLKPFACKSVESVKEAVSNTLYSMGIEASKTEQCLLAVADPLSCQESDESKLSVSQLKTMSDSTSCGEDGDLVNRTSTWSCSTEAVVALRDLECNNLETCLPASVYGGISSPSTSFNSEGQVNTVRTYDSLVPTSVEETNSEPWDGCVMAVACPPGISLSCGQDTLPVPIRREAGLVQGLLEDRQTFSGNSAMMREGGTECLIGTNLGSWCNQGQMHTKRRLHSAESVWNNQHSQNLCGDMVKGLKSTNRTGTYIVTGANGRGGQIKVLKPPQSMVVSNLAASGMTKLKWRKDNFLKRSKKNPQATLRLEHFFCHNTPTFGLLQSIHDCMTTSSAIAWD</sequence>